<accession>A0ABM8VK68</accession>
<comment type="caution">
    <text evidence="4">The sequence shown here is derived from an EMBL/GenBank/DDBJ whole genome shotgun (WGS) entry which is preliminary data.</text>
</comment>
<dbReference type="CDD" id="cd04301">
    <property type="entry name" value="NAT_SF"/>
    <property type="match status" value="1"/>
</dbReference>
<reference evidence="4 5" key="1">
    <citation type="submission" date="2021-06" db="EMBL/GenBank/DDBJ databases">
        <authorList>
            <person name="Criscuolo A."/>
        </authorList>
    </citation>
    <scope>NUCLEOTIDE SEQUENCE [LARGE SCALE GENOMIC DNA]</scope>
    <source>
        <strain evidence="5">CIP 111802</strain>
    </source>
</reference>
<dbReference type="EMBL" id="CAJVCE010000010">
    <property type="protein sequence ID" value="CAG7646567.1"/>
    <property type="molecule type" value="Genomic_DNA"/>
</dbReference>
<evidence type="ECO:0000313" key="4">
    <source>
        <dbReference type="EMBL" id="CAG7646567.1"/>
    </source>
</evidence>
<keyword evidence="5" id="KW-1185">Reference proteome</keyword>
<dbReference type="PROSITE" id="PS51186">
    <property type="entry name" value="GNAT"/>
    <property type="match status" value="1"/>
</dbReference>
<organism evidence="4 5">
    <name type="scientific">Paenibacillus allorhizosphaerae</name>
    <dbReference type="NCBI Taxonomy" id="2849866"/>
    <lineage>
        <taxon>Bacteria</taxon>
        <taxon>Bacillati</taxon>
        <taxon>Bacillota</taxon>
        <taxon>Bacilli</taxon>
        <taxon>Bacillales</taxon>
        <taxon>Paenibacillaceae</taxon>
        <taxon>Paenibacillus</taxon>
    </lineage>
</organism>
<evidence type="ECO:0000313" key="5">
    <source>
        <dbReference type="Proteomes" id="UP000730618"/>
    </source>
</evidence>
<name>A0ABM8VK68_9BACL</name>
<dbReference type="InterPro" id="IPR050832">
    <property type="entry name" value="Bact_Acetyltransf"/>
</dbReference>
<dbReference type="Pfam" id="PF00583">
    <property type="entry name" value="Acetyltransf_1"/>
    <property type="match status" value="1"/>
</dbReference>
<dbReference type="InterPro" id="IPR000182">
    <property type="entry name" value="GNAT_dom"/>
</dbReference>
<evidence type="ECO:0000256" key="1">
    <source>
        <dbReference type="ARBA" id="ARBA00022679"/>
    </source>
</evidence>
<dbReference type="PANTHER" id="PTHR43877">
    <property type="entry name" value="AMINOALKYLPHOSPHONATE N-ACETYLTRANSFERASE-RELATED-RELATED"/>
    <property type="match status" value="1"/>
</dbReference>
<feature type="domain" description="N-acetyltransferase" evidence="3">
    <location>
        <begin position="1"/>
        <end position="142"/>
    </location>
</feature>
<evidence type="ECO:0000256" key="2">
    <source>
        <dbReference type="ARBA" id="ARBA00023315"/>
    </source>
</evidence>
<dbReference type="Proteomes" id="UP000730618">
    <property type="component" value="Unassembled WGS sequence"/>
</dbReference>
<evidence type="ECO:0000259" key="3">
    <source>
        <dbReference type="PROSITE" id="PS51186"/>
    </source>
</evidence>
<gene>
    <name evidence="4" type="ORF">PAECIP111802_03779</name>
</gene>
<proteinExistence type="predicted"/>
<keyword evidence="1" id="KW-0808">Transferase</keyword>
<protein>
    <recommendedName>
        <fullName evidence="3">N-acetyltransferase domain-containing protein</fullName>
    </recommendedName>
</protein>
<keyword evidence="2" id="KW-0012">Acyltransferase</keyword>
<sequence length="142" mass="16357">MIREAEAKDAAEIERLYRLLLPDDGRIHVLGERLEEIRNDPNQYCVVYDDEGRVIGTVLLHICLDPMYGKRPFALVENVVVDPNSRGKGVGNKLFGHLEQCCRERDCTEMLLLSSSYRAEAHRFFERQGFSGTERKGFVKRL</sequence>
<dbReference type="RefSeq" id="WP_218100072.1">
    <property type="nucleotide sequence ID" value="NZ_CAJVCE010000010.1"/>
</dbReference>